<accession>A0ABT9Z858</accession>
<proteinExistence type="predicted"/>
<gene>
    <name evidence="1" type="ORF">J2S02_004829</name>
</gene>
<evidence type="ECO:0000313" key="2">
    <source>
        <dbReference type="Proteomes" id="UP001232245"/>
    </source>
</evidence>
<sequence length="59" mass="6996">MLFEIDFTVKIKSNFKTIYSAIVFADTVRECRAEANEIAKNVLNKKYKEIRFFIQEFIA</sequence>
<name>A0ABT9Z858_9BACI</name>
<reference evidence="1 2" key="1">
    <citation type="submission" date="2023-07" db="EMBL/GenBank/DDBJ databases">
        <title>Genomic Encyclopedia of Type Strains, Phase IV (KMG-IV): sequencing the most valuable type-strain genomes for metagenomic binning, comparative biology and taxonomic classification.</title>
        <authorList>
            <person name="Goeker M."/>
        </authorList>
    </citation>
    <scope>NUCLEOTIDE SEQUENCE [LARGE SCALE GENOMIC DNA]</scope>
    <source>
        <strain evidence="1 2">DSM 17723</strain>
    </source>
</reference>
<protein>
    <submittedName>
        <fullName evidence="1">Uncharacterized protein</fullName>
    </submittedName>
</protein>
<organism evidence="1 2">
    <name type="scientific">Metabacillus niabensis</name>
    <dbReference type="NCBI Taxonomy" id="324854"/>
    <lineage>
        <taxon>Bacteria</taxon>
        <taxon>Bacillati</taxon>
        <taxon>Bacillota</taxon>
        <taxon>Bacilli</taxon>
        <taxon>Bacillales</taxon>
        <taxon>Bacillaceae</taxon>
        <taxon>Metabacillus</taxon>
    </lineage>
</organism>
<evidence type="ECO:0000313" key="1">
    <source>
        <dbReference type="EMBL" id="MDQ0228446.1"/>
    </source>
</evidence>
<dbReference type="EMBL" id="JAUSTZ010000021">
    <property type="protein sequence ID" value="MDQ0228446.1"/>
    <property type="molecule type" value="Genomic_DNA"/>
</dbReference>
<comment type="caution">
    <text evidence="1">The sequence shown here is derived from an EMBL/GenBank/DDBJ whole genome shotgun (WGS) entry which is preliminary data.</text>
</comment>
<keyword evidence="2" id="KW-1185">Reference proteome</keyword>
<dbReference type="Proteomes" id="UP001232245">
    <property type="component" value="Unassembled WGS sequence"/>
</dbReference>
<dbReference type="RefSeq" id="WP_174880908.1">
    <property type="nucleotide sequence ID" value="NZ_CADEPK010000283.1"/>
</dbReference>